<protein>
    <submittedName>
        <fullName evidence="3">Tripartite tricarboxylate transporter substrate binding protein</fullName>
    </submittedName>
</protein>
<dbReference type="SUPFAM" id="SSF53850">
    <property type="entry name" value="Periplasmic binding protein-like II"/>
    <property type="match status" value="1"/>
</dbReference>
<feature type="chain" id="PRO_5045286531" evidence="2">
    <location>
        <begin position="34"/>
        <end position="340"/>
    </location>
</feature>
<dbReference type="PANTHER" id="PTHR42928:SF3">
    <property type="entry name" value="UPF0065 PROTEIN YFLP"/>
    <property type="match status" value="1"/>
</dbReference>
<evidence type="ECO:0000256" key="1">
    <source>
        <dbReference type="ARBA" id="ARBA00006987"/>
    </source>
</evidence>
<dbReference type="EMBL" id="JABFTV010000004">
    <property type="protein sequence ID" value="MCE8024374.1"/>
    <property type="molecule type" value="Genomic_DNA"/>
</dbReference>
<name>A0ABS9ARL8_9GAMM</name>
<keyword evidence="4" id="KW-1185">Reference proteome</keyword>
<comment type="similarity">
    <text evidence="1">Belongs to the UPF0065 (bug) family.</text>
</comment>
<comment type="caution">
    <text evidence="3">The sequence shown here is derived from an EMBL/GenBank/DDBJ whole genome shotgun (WGS) entry which is preliminary data.</text>
</comment>
<dbReference type="Pfam" id="PF03401">
    <property type="entry name" value="TctC"/>
    <property type="match status" value="1"/>
</dbReference>
<dbReference type="PIRSF" id="PIRSF017082">
    <property type="entry name" value="YflP"/>
    <property type="match status" value="1"/>
</dbReference>
<feature type="signal peptide" evidence="2">
    <location>
        <begin position="1"/>
        <end position="33"/>
    </location>
</feature>
<dbReference type="PANTHER" id="PTHR42928">
    <property type="entry name" value="TRICARBOXYLATE-BINDING PROTEIN"/>
    <property type="match status" value="1"/>
</dbReference>
<dbReference type="Gene3D" id="3.40.190.10">
    <property type="entry name" value="Periplasmic binding protein-like II"/>
    <property type="match status" value="1"/>
</dbReference>
<dbReference type="RefSeq" id="WP_234253740.1">
    <property type="nucleotide sequence ID" value="NZ_JABFTV010000004.1"/>
</dbReference>
<evidence type="ECO:0000256" key="2">
    <source>
        <dbReference type="SAM" id="SignalP"/>
    </source>
</evidence>
<dbReference type="InterPro" id="IPR042100">
    <property type="entry name" value="Bug_dom1"/>
</dbReference>
<evidence type="ECO:0000313" key="3">
    <source>
        <dbReference type="EMBL" id="MCE8024374.1"/>
    </source>
</evidence>
<dbReference type="Proteomes" id="UP001320272">
    <property type="component" value="Unassembled WGS sequence"/>
</dbReference>
<dbReference type="InterPro" id="IPR005064">
    <property type="entry name" value="BUG"/>
</dbReference>
<accession>A0ABS9ARL8</accession>
<proteinExistence type="inferred from homology"/>
<keyword evidence="2" id="KW-0732">Signal</keyword>
<gene>
    <name evidence="3" type="ORF">HOP59_09540</name>
</gene>
<evidence type="ECO:0000313" key="4">
    <source>
        <dbReference type="Proteomes" id="UP001320272"/>
    </source>
</evidence>
<reference evidence="3 4" key="1">
    <citation type="journal article" date="2021" name="Front. Microbiol.">
        <title>Aerobic Denitrification and Heterotrophic Sulfur Oxidation in the Genus Halomonas Revealed by Six Novel Species Characterizations and Genome-Based Analysis.</title>
        <authorList>
            <person name="Wang L."/>
            <person name="Shao Z."/>
        </authorList>
    </citation>
    <scope>NUCLEOTIDE SEQUENCE [LARGE SCALE GENOMIC DNA]</scope>
    <source>
        <strain evidence="3 4">MCCC 1A11058</strain>
    </source>
</reference>
<sequence>MKLIFSRTRRMSKLATAVAMASAMVIGANSVSADEFPDRPLTMVVPAGTGGTNDRAARLISRYLAEELGQPIQVVNRPGGGNMLGHVYFHQQPADGYTLMRTTGFPYITVNQLVQGANFEIEDFQPVNLSDIGTSIIATSNDSRFSSIEELIAEIRENPGTVSIGVQPTSTDMINLAIFLEALGVNRDDVRVVTYDSGGPVRNGIIGGQFDVGAIGDQGMQARRDEFRTLMVFSEEPSQVWDAPHVLEVAESEGIEYPRVVSGHIQGYFVHTELMEAYPERYAKIVEAFQRVSENPEAIADHEGQDLGIDWVGPDASRELMLRQHEVINDPELLELVRPN</sequence>
<organism evidence="3 4">
    <name type="scientific">Billgrantia aerodenitrificans</name>
    <dbReference type="NCBI Taxonomy" id="2733483"/>
    <lineage>
        <taxon>Bacteria</taxon>
        <taxon>Pseudomonadati</taxon>
        <taxon>Pseudomonadota</taxon>
        <taxon>Gammaproteobacteria</taxon>
        <taxon>Oceanospirillales</taxon>
        <taxon>Halomonadaceae</taxon>
        <taxon>Billgrantia</taxon>
    </lineage>
</organism>
<dbReference type="Gene3D" id="3.40.190.150">
    <property type="entry name" value="Bordetella uptake gene, domain 1"/>
    <property type="match status" value="1"/>
</dbReference>
<dbReference type="CDD" id="cd07012">
    <property type="entry name" value="PBP2_Bug_TTT"/>
    <property type="match status" value="1"/>
</dbReference>